<dbReference type="GO" id="GO:0019825">
    <property type="term" value="F:oxygen binding"/>
    <property type="evidence" value="ECO:0007669"/>
    <property type="project" value="InterPro"/>
</dbReference>
<dbReference type="PANTHER" id="PTHR46458:SF5">
    <property type="entry name" value="GLOBIN FAMILY PROFILE DOMAIN-CONTAINING PROTEIN"/>
    <property type="match status" value="1"/>
</dbReference>
<dbReference type="GO" id="GO:0020037">
    <property type="term" value="F:heme binding"/>
    <property type="evidence" value="ECO:0007669"/>
    <property type="project" value="InterPro"/>
</dbReference>
<evidence type="ECO:0000256" key="2">
    <source>
        <dbReference type="ARBA" id="ARBA00022723"/>
    </source>
</evidence>
<keyword evidence="2" id="KW-0479">Metal-binding</keyword>
<dbReference type="InterPro" id="IPR012292">
    <property type="entry name" value="Globin/Proto"/>
</dbReference>
<dbReference type="EMBL" id="CAKXAJ010025464">
    <property type="protein sequence ID" value="CAH2239850.1"/>
    <property type="molecule type" value="Genomic_DNA"/>
</dbReference>
<evidence type="ECO:0000313" key="6">
    <source>
        <dbReference type="EMBL" id="CAH2239850.1"/>
    </source>
</evidence>
<dbReference type="Gene3D" id="1.10.490.10">
    <property type="entry name" value="Globins"/>
    <property type="match status" value="1"/>
</dbReference>
<dbReference type="GO" id="GO:0005344">
    <property type="term" value="F:oxygen carrier activity"/>
    <property type="evidence" value="ECO:0007669"/>
    <property type="project" value="UniProtKB-KW"/>
</dbReference>
<dbReference type="SUPFAM" id="SSF46458">
    <property type="entry name" value="Globin-like"/>
    <property type="match status" value="1"/>
</dbReference>
<evidence type="ECO:0000256" key="3">
    <source>
        <dbReference type="ARBA" id="ARBA00023004"/>
    </source>
</evidence>
<organism evidence="6 7">
    <name type="scientific">Pararge aegeria aegeria</name>
    <dbReference type="NCBI Taxonomy" id="348720"/>
    <lineage>
        <taxon>Eukaryota</taxon>
        <taxon>Metazoa</taxon>
        <taxon>Ecdysozoa</taxon>
        <taxon>Arthropoda</taxon>
        <taxon>Hexapoda</taxon>
        <taxon>Insecta</taxon>
        <taxon>Pterygota</taxon>
        <taxon>Neoptera</taxon>
        <taxon>Endopterygota</taxon>
        <taxon>Lepidoptera</taxon>
        <taxon>Glossata</taxon>
        <taxon>Ditrysia</taxon>
        <taxon>Papilionoidea</taxon>
        <taxon>Nymphalidae</taxon>
        <taxon>Satyrinae</taxon>
        <taxon>Satyrini</taxon>
        <taxon>Parargina</taxon>
        <taxon>Pararge</taxon>
    </lineage>
</organism>
<comment type="caution">
    <text evidence="6">The sequence shown here is derived from an EMBL/GenBank/DDBJ whole genome shotgun (WGS) entry which is preliminary data.</text>
</comment>
<dbReference type="OrthoDB" id="6344802at2759"/>
<evidence type="ECO:0000256" key="4">
    <source>
        <dbReference type="RuleBase" id="RU000356"/>
    </source>
</evidence>
<dbReference type="InterPro" id="IPR009050">
    <property type="entry name" value="Globin-like_sf"/>
</dbReference>
<dbReference type="Pfam" id="PF00042">
    <property type="entry name" value="Globin"/>
    <property type="match status" value="1"/>
</dbReference>
<dbReference type="InterPro" id="IPR050532">
    <property type="entry name" value="Globin-like_OT"/>
</dbReference>
<evidence type="ECO:0000259" key="5">
    <source>
        <dbReference type="PROSITE" id="PS01033"/>
    </source>
</evidence>
<dbReference type="InterPro" id="IPR000971">
    <property type="entry name" value="Globin"/>
</dbReference>
<feature type="domain" description="Globin" evidence="5">
    <location>
        <begin position="9"/>
        <end position="151"/>
    </location>
</feature>
<dbReference type="PROSITE" id="PS01033">
    <property type="entry name" value="GLOBIN"/>
    <property type="match status" value="1"/>
</dbReference>
<comment type="similarity">
    <text evidence="4">Belongs to the globin family.</text>
</comment>
<proteinExistence type="inferred from homology"/>
<reference evidence="6" key="1">
    <citation type="submission" date="2022-03" db="EMBL/GenBank/DDBJ databases">
        <authorList>
            <person name="Lindestad O."/>
        </authorList>
    </citation>
    <scope>NUCLEOTIDE SEQUENCE</scope>
</reference>
<evidence type="ECO:0000256" key="1">
    <source>
        <dbReference type="ARBA" id="ARBA00022617"/>
    </source>
</evidence>
<keyword evidence="3" id="KW-0408">Iron</keyword>
<accession>A0A8S4RQE9</accession>
<name>A0A8S4RQE9_9NEOP</name>
<dbReference type="AlphaFoldDB" id="A0A8S4RQE9"/>
<evidence type="ECO:0000313" key="7">
    <source>
        <dbReference type="Proteomes" id="UP000838756"/>
    </source>
</evidence>
<keyword evidence="4" id="KW-0813">Transport</keyword>
<keyword evidence="7" id="KW-1185">Reference proteome</keyword>
<keyword evidence="1 4" id="KW-0349">Heme</keyword>
<dbReference type="Proteomes" id="UP000838756">
    <property type="component" value="Unassembled WGS sequence"/>
</dbReference>
<dbReference type="PANTHER" id="PTHR46458">
    <property type="entry name" value="BLR2807 PROTEIN"/>
    <property type="match status" value="1"/>
</dbReference>
<gene>
    <name evidence="6" type="primary">jg4540</name>
    <name evidence="6" type="ORF">PAEG_LOCUS16491</name>
</gene>
<keyword evidence="4" id="KW-0561">Oxygen transport</keyword>
<dbReference type="GO" id="GO:0046872">
    <property type="term" value="F:metal ion binding"/>
    <property type="evidence" value="ECO:0007669"/>
    <property type="project" value="UniProtKB-KW"/>
</dbReference>
<sequence>MDNDKCPSLWRIANWWTSHAVENIMANTQACRLFEENQDLLNMFEKFRQYRTKEEQINSMELAEHANNVMNTLDEGIKGLDDLDNFFEYIHQVGASHRRIPGFKVEYFWKIETPFLAAVEATLGDRYTPNVENIYKITIKFILQTLVDGYEKSAKAGANAIST</sequence>
<protein>
    <submittedName>
        <fullName evidence="6">Jg4540 protein</fullName>
    </submittedName>
</protein>